<keyword evidence="7 14" id="KW-0479">Metal-binding</keyword>
<protein>
    <recommendedName>
        <fullName evidence="4 11">Isocitrate lyase</fullName>
        <ecNumber evidence="4 11">4.1.3.1</ecNumber>
    </recommendedName>
</protein>
<evidence type="ECO:0000256" key="11">
    <source>
        <dbReference type="NCBIfam" id="TIGR01346"/>
    </source>
</evidence>
<evidence type="ECO:0000256" key="6">
    <source>
        <dbReference type="ARBA" id="ARBA00022532"/>
    </source>
</evidence>
<evidence type="ECO:0000256" key="5">
    <source>
        <dbReference type="ARBA" id="ARBA00022435"/>
    </source>
</evidence>
<keyword evidence="5" id="KW-0329">Glyoxylate bypass</keyword>
<feature type="binding site" evidence="13">
    <location>
        <begin position="93"/>
        <end position="95"/>
    </location>
    <ligand>
        <name>substrate</name>
    </ligand>
</feature>
<dbReference type="NCBIfam" id="NF011645">
    <property type="entry name" value="PRK15063.1"/>
    <property type="match status" value="1"/>
</dbReference>
<comment type="pathway">
    <text evidence="1">Carbohydrate metabolism; glyoxylate cycle; (S)-malate from isocitrate: step 1/2.</text>
</comment>
<feature type="binding site" evidence="13">
    <location>
        <position position="230"/>
    </location>
    <ligand>
        <name>substrate</name>
    </ligand>
</feature>
<feature type="active site" description="Proton acceptor" evidence="12">
    <location>
        <position position="193"/>
    </location>
</feature>
<dbReference type="InterPro" id="IPR039556">
    <property type="entry name" value="ICL/PEPM"/>
</dbReference>
<keyword evidence="9 15" id="KW-0456">Lyase</keyword>
<comment type="catalytic activity">
    <reaction evidence="10">
        <text>D-threo-isocitrate = glyoxylate + succinate</text>
        <dbReference type="Rhea" id="RHEA:13245"/>
        <dbReference type="ChEBI" id="CHEBI:15562"/>
        <dbReference type="ChEBI" id="CHEBI:30031"/>
        <dbReference type="ChEBI" id="CHEBI:36655"/>
        <dbReference type="EC" id="4.1.3.1"/>
    </reaction>
</comment>
<comment type="subunit">
    <text evidence="3">Homotetramer.</text>
</comment>
<evidence type="ECO:0000256" key="4">
    <source>
        <dbReference type="ARBA" id="ARBA00012909"/>
    </source>
</evidence>
<reference evidence="15 16" key="1">
    <citation type="submission" date="2018-12" db="EMBL/GenBank/DDBJ databases">
        <title>YIM 101343 draft genome.</title>
        <authorList>
            <person name="Chen X."/>
        </authorList>
    </citation>
    <scope>NUCLEOTIDE SEQUENCE [LARGE SCALE GENOMIC DNA]</scope>
    <source>
        <strain evidence="15 16">YIM 101343</strain>
    </source>
</reference>
<dbReference type="CDD" id="cd00377">
    <property type="entry name" value="ICL_PEPM"/>
    <property type="match status" value="1"/>
</dbReference>
<dbReference type="PANTHER" id="PTHR21631:SF3">
    <property type="entry name" value="BIFUNCTIONAL GLYOXYLATE CYCLE PROTEIN"/>
    <property type="match status" value="1"/>
</dbReference>
<organism evidence="15 16">
    <name type="scientific">Corynebacterium hylobatis</name>
    <dbReference type="NCBI Taxonomy" id="1859290"/>
    <lineage>
        <taxon>Bacteria</taxon>
        <taxon>Bacillati</taxon>
        <taxon>Actinomycetota</taxon>
        <taxon>Actinomycetes</taxon>
        <taxon>Mycobacteriales</taxon>
        <taxon>Corynebacteriaceae</taxon>
        <taxon>Corynebacterium</taxon>
    </lineage>
</organism>
<evidence type="ECO:0000256" key="9">
    <source>
        <dbReference type="ARBA" id="ARBA00023239"/>
    </source>
</evidence>
<dbReference type="FunFam" id="3.20.20.60:FF:000005">
    <property type="entry name" value="Isocitrate lyase"/>
    <property type="match status" value="1"/>
</dbReference>
<evidence type="ECO:0000256" key="1">
    <source>
        <dbReference type="ARBA" id="ARBA00004793"/>
    </source>
</evidence>
<dbReference type="NCBIfam" id="TIGR01346">
    <property type="entry name" value="isocit_lyase"/>
    <property type="match status" value="2"/>
</dbReference>
<keyword evidence="16" id="KW-1185">Reference proteome</keyword>
<keyword evidence="8 14" id="KW-0460">Magnesium</keyword>
<dbReference type="Proteomes" id="UP000274907">
    <property type="component" value="Unassembled WGS sequence"/>
</dbReference>
<comment type="similarity">
    <text evidence="2">Belongs to the isocitrate lyase/PEP mutase superfamily. Isocitrate lyase family.</text>
</comment>
<name>A0A430I1Q6_9CORY</name>
<dbReference type="InterPro" id="IPR006254">
    <property type="entry name" value="Isocitrate_lyase"/>
</dbReference>
<dbReference type="EMBL" id="RXHJ01000002">
    <property type="protein sequence ID" value="RSZ65644.1"/>
    <property type="molecule type" value="Genomic_DNA"/>
</dbReference>
<evidence type="ECO:0000256" key="3">
    <source>
        <dbReference type="ARBA" id="ARBA00011881"/>
    </source>
</evidence>
<dbReference type="Pfam" id="PF00463">
    <property type="entry name" value="ICL"/>
    <property type="match status" value="2"/>
</dbReference>
<evidence type="ECO:0000256" key="13">
    <source>
        <dbReference type="PIRSR" id="PIRSR001362-2"/>
    </source>
</evidence>
<evidence type="ECO:0000313" key="16">
    <source>
        <dbReference type="Proteomes" id="UP000274907"/>
    </source>
</evidence>
<feature type="binding site" evidence="14">
    <location>
        <position position="155"/>
    </location>
    <ligand>
        <name>Mg(2+)</name>
        <dbReference type="ChEBI" id="CHEBI:18420"/>
    </ligand>
</feature>
<evidence type="ECO:0000256" key="8">
    <source>
        <dbReference type="ARBA" id="ARBA00022842"/>
    </source>
</evidence>
<comment type="caution">
    <text evidence="15">The sequence shown here is derived from an EMBL/GenBank/DDBJ whole genome shotgun (WGS) entry which is preliminary data.</text>
</comment>
<evidence type="ECO:0000256" key="14">
    <source>
        <dbReference type="PIRSR" id="PIRSR001362-3"/>
    </source>
</evidence>
<accession>A0A430I1Q6</accession>
<keyword evidence="6" id="KW-0816">Tricarboxylic acid cycle</keyword>
<dbReference type="RefSeq" id="WP_126119739.1">
    <property type="nucleotide sequence ID" value="NZ_RXHJ01000002.1"/>
</dbReference>
<evidence type="ECO:0000256" key="10">
    <source>
        <dbReference type="ARBA" id="ARBA00023531"/>
    </source>
</evidence>
<feature type="binding site" evidence="13">
    <location>
        <begin position="315"/>
        <end position="319"/>
    </location>
    <ligand>
        <name>substrate</name>
    </ligand>
</feature>
<evidence type="ECO:0000256" key="7">
    <source>
        <dbReference type="ARBA" id="ARBA00022723"/>
    </source>
</evidence>
<dbReference type="GO" id="GO:0006097">
    <property type="term" value="P:glyoxylate cycle"/>
    <property type="evidence" value="ECO:0007669"/>
    <property type="project" value="UniProtKB-KW"/>
</dbReference>
<comment type="cofactor">
    <cofactor evidence="14">
        <name>Mg(2+)</name>
        <dbReference type="ChEBI" id="CHEBI:18420"/>
    </cofactor>
    <text evidence="14">Can also use Mn(2+) ion.</text>
</comment>
<dbReference type="GO" id="GO:0046872">
    <property type="term" value="F:metal ion binding"/>
    <property type="evidence" value="ECO:0007669"/>
    <property type="project" value="UniProtKB-KW"/>
</dbReference>
<evidence type="ECO:0000313" key="15">
    <source>
        <dbReference type="EMBL" id="RSZ65644.1"/>
    </source>
</evidence>
<gene>
    <name evidence="15" type="primary">aceA</name>
    <name evidence="15" type="ORF">EAH68_02540</name>
</gene>
<dbReference type="InterPro" id="IPR018523">
    <property type="entry name" value="Isocitrate_lyase_ph_CS"/>
</dbReference>
<dbReference type="SUPFAM" id="SSF51621">
    <property type="entry name" value="Phosphoenolpyruvate/pyruvate domain"/>
    <property type="match status" value="1"/>
</dbReference>
<dbReference type="PANTHER" id="PTHR21631">
    <property type="entry name" value="ISOCITRATE LYASE/MALATE SYNTHASE"/>
    <property type="match status" value="1"/>
</dbReference>
<sequence length="430" mass="47154">MTTTGQARTAAEIQKDWDENPRWEGITRDYTAEQVEQLQGNVIEEHTLARRGAEILWDKVSKRDGSYINSLGALTGNMAVQQVRAGLQAVYLSGWQVAGDANLSGHTYPDQSLYPANSVPSVVRRINNALMRADEISRVEGDTSVEDWLVPIVADGEAGFGGALNVYELQKAMINAGAAGTHWEDQLASEKKCGHLGGKVLIPTQQHIRTLTSARLAADVADTPTVVIARTDAEAATLITSDVDERDKPFITGERTAEGYYHVKNGLEPCIARAKSYAPYADMIWMETGTPDLELAKKFADGVHEEFPDQLLSYNCSPSFNWSAHLDADEIAKFQKELGAMGFTFQFITLAGFHSLNYGMFDLAHGYAREGMPAFVDLQNREFKAAEERGFTAVRHQREVGAGYFDTIATTVDPLSSTTALKGSTEEGQF</sequence>
<feature type="binding site" evidence="13">
    <location>
        <position position="349"/>
    </location>
    <ligand>
        <name>substrate</name>
    </ligand>
</feature>
<proteinExistence type="inferred from homology"/>
<dbReference type="GO" id="GO:0004451">
    <property type="term" value="F:isocitrate lyase activity"/>
    <property type="evidence" value="ECO:0007669"/>
    <property type="project" value="UniProtKB-UniRule"/>
</dbReference>
<dbReference type="PROSITE" id="PS00161">
    <property type="entry name" value="ISOCITRATE_LYASE"/>
    <property type="match status" value="1"/>
</dbReference>
<dbReference type="GO" id="GO:0006099">
    <property type="term" value="P:tricarboxylic acid cycle"/>
    <property type="evidence" value="ECO:0007669"/>
    <property type="project" value="UniProtKB-UniRule"/>
</dbReference>
<evidence type="ECO:0000256" key="12">
    <source>
        <dbReference type="PIRSR" id="PIRSR001362-1"/>
    </source>
</evidence>
<evidence type="ECO:0000256" key="2">
    <source>
        <dbReference type="ARBA" id="ARBA00005704"/>
    </source>
</evidence>
<dbReference type="Gene3D" id="3.20.20.60">
    <property type="entry name" value="Phosphoenolpyruvate-binding domains"/>
    <property type="match status" value="1"/>
</dbReference>
<dbReference type="InterPro" id="IPR040442">
    <property type="entry name" value="Pyrv_kinase-like_dom_sf"/>
</dbReference>
<dbReference type="OrthoDB" id="8629576at2"/>
<dbReference type="AlphaFoldDB" id="A0A430I1Q6"/>
<dbReference type="InterPro" id="IPR015813">
    <property type="entry name" value="Pyrv/PenolPyrv_kinase-like_dom"/>
</dbReference>
<feature type="binding site" evidence="13">
    <location>
        <begin position="194"/>
        <end position="195"/>
    </location>
    <ligand>
        <name>substrate</name>
    </ligand>
</feature>
<dbReference type="EC" id="4.1.3.1" evidence="4 11"/>
<dbReference type="PIRSF" id="PIRSF001362">
    <property type="entry name" value="Isocit_lyase"/>
    <property type="match status" value="1"/>
</dbReference>